<sequence length="182" mass="20654">MEDDQTTSATQTRCCSCSCCDILWIVTTKEGWPKLIEAIMTFLTFVICAAFPFTDKPEYEFLIFVATTLFILMVLYIILGTTHLLEKLPPALRHPILGVVFCFFAFLTLLIGSGIVFARGSDFHIRTLEAAGICGFISSGLFFFEGVYYFILYRRAPRRHAEQKIPQEEQPGDVLQPSKPEY</sequence>
<feature type="transmembrane region" description="Helical" evidence="7">
    <location>
        <begin position="130"/>
        <end position="151"/>
    </location>
</feature>
<name>A0ABN8LQZ5_9CNID</name>
<evidence type="ECO:0000256" key="7">
    <source>
        <dbReference type="SAM" id="Phobius"/>
    </source>
</evidence>
<feature type="transmembrane region" description="Helical" evidence="7">
    <location>
        <begin position="35"/>
        <end position="53"/>
    </location>
</feature>
<organism evidence="9 10">
    <name type="scientific">Porites evermanni</name>
    <dbReference type="NCBI Taxonomy" id="104178"/>
    <lineage>
        <taxon>Eukaryota</taxon>
        <taxon>Metazoa</taxon>
        <taxon>Cnidaria</taxon>
        <taxon>Anthozoa</taxon>
        <taxon>Hexacorallia</taxon>
        <taxon>Scleractinia</taxon>
        <taxon>Fungiina</taxon>
        <taxon>Poritidae</taxon>
        <taxon>Porites</taxon>
    </lineage>
</organism>
<keyword evidence="3 7" id="KW-1133">Transmembrane helix</keyword>
<dbReference type="PANTHER" id="PTHR22776">
    <property type="entry name" value="MARVEL-CONTAINING POTENTIAL LIPID RAFT-ASSOCIATED PROTEIN"/>
    <property type="match status" value="1"/>
</dbReference>
<reference evidence="9 10" key="1">
    <citation type="submission" date="2022-05" db="EMBL/GenBank/DDBJ databases">
        <authorList>
            <consortium name="Genoscope - CEA"/>
            <person name="William W."/>
        </authorList>
    </citation>
    <scope>NUCLEOTIDE SEQUENCE [LARGE SCALE GENOMIC DNA]</scope>
</reference>
<keyword evidence="4 5" id="KW-0472">Membrane</keyword>
<feature type="transmembrane region" description="Helical" evidence="7">
    <location>
        <begin position="96"/>
        <end position="118"/>
    </location>
</feature>
<dbReference type="PANTHER" id="PTHR22776:SF49">
    <property type="entry name" value="MARVEL DOMAIN-CONTAINING PROTEIN"/>
    <property type="match status" value="1"/>
</dbReference>
<dbReference type="InterPro" id="IPR050578">
    <property type="entry name" value="MARVEL-CKLF_proteins"/>
</dbReference>
<feature type="transmembrane region" description="Helical" evidence="7">
    <location>
        <begin position="59"/>
        <end position="84"/>
    </location>
</feature>
<comment type="caution">
    <text evidence="9">The sequence shown here is derived from an EMBL/GenBank/DDBJ whole genome shotgun (WGS) entry which is preliminary data.</text>
</comment>
<evidence type="ECO:0000256" key="4">
    <source>
        <dbReference type="ARBA" id="ARBA00023136"/>
    </source>
</evidence>
<evidence type="ECO:0000313" key="10">
    <source>
        <dbReference type="Proteomes" id="UP001159427"/>
    </source>
</evidence>
<evidence type="ECO:0000256" key="1">
    <source>
        <dbReference type="ARBA" id="ARBA00004141"/>
    </source>
</evidence>
<comment type="subcellular location">
    <subcellularLocation>
        <location evidence="1">Membrane</location>
        <topology evidence="1">Multi-pass membrane protein</topology>
    </subcellularLocation>
</comment>
<protein>
    <recommendedName>
        <fullName evidence="8">MARVEL domain-containing protein</fullName>
    </recommendedName>
</protein>
<dbReference type="SUPFAM" id="SSF103473">
    <property type="entry name" value="MFS general substrate transporter"/>
    <property type="match status" value="1"/>
</dbReference>
<proteinExistence type="predicted"/>
<evidence type="ECO:0000313" key="9">
    <source>
        <dbReference type="EMBL" id="CAH3017995.1"/>
    </source>
</evidence>
<feature type="region of interest" description="Disordered" evidence="6">
    <location>
        <begin position="163"/>
        <end position="182"/>
    </location>
</feature>
<evidence type="ECO:0000256" key="5">
    <source>
        <dbReference type="PROSITE-ProRule" id="PRU00581"/>
    </source>
</evidence>
<dbReference type="InterPro" id="IPR036259">
    <property type="entry name" value="MFS_trans_sf"/>
</dbReference>
<evidence type="ECO:0000256" key="2">
    <source>
        <dbReference type="ARBA" id="ARBA00022692"/>
    </source>
</evidence>
<gene>
    <name evidence="9" type="ORF">PEVE_00040692</name>
</gene>
<evidence type="ECO:0000256" key="6">
    <source>
        <dbReference type="SAM" id="MobiDB-lite"/>
    </source>
</evidence>
<keyword evidence="2 5" id="KW-0812">Transmembrane</keyword>
<feature type="domain" description="MARVEL" evidence="8">
    <location>
        <begin position="25"/>
        <end position="154"/>
    </location>
</feature>
<dbReference type="InterPro" id="IPR008253">
    <property type="entry name" value="Marvel"/>
</dbReference>
<dbReference type="Proteomes" id="UP001159427">
    <property type="component" value="Unassembled WGS sequence"/>
</dbReference>
<dbReference type="PROSITE" id="PS51225">
    <property type="entry name" value="MARVEL"/>
    <property type="match status" value="1"/>
</dbReference>
<dbReference type="EMBL" id="CALNXI010000075">
    <property type="protein sequence ID" value="CAH3017995.1"/>
    <property type="molecule type" value="Genomic_DNA"/>
</dbReference>
<evidence type="ECO:0000259" key="8">
    <source>
        <dbReference type="PROSITE" id="PS51225"/>
    </source>
</evidence>
<keyword evidence="10" id="KW-1185">Reference proteome</keyword>
<evidence type="ECO:0000256" key="3">
    <source>
        <dbReference type="ARBA" id="ARBA00022989"/>
    </source>
</evidence>
<accession>A0ABN8LQZ5</accession>